<keyword evidence="1" id="KW-0614">Plasmid</keyword>
<dbReference type="Proteomes" id="UP000182945">
    <property type="component" value="Plasmid unnamed1"/>
</dbReference>
<dbReference type="GeneID" id="71516501"/>
<dbReference type="EMBL" id="CP017963">
    <property type="protein sequence ID" value="APC50371.1"/>
    <property type="molecule type" value="Genomic_DNA"/>
</dbReference>
<proteinExistence type="predicted"/>
<sequence length="201" mass="23643">MIHELKVLYLSYKDETNQDRKDMIVDEFIKLCRDNPFFANPRGEDISYIFDFFQPIVQDRKSLKKNGTVLLINEEEFENMKSYFIENNYASSQPREMGWDVRFAEFKGAKDIILKNGSFHLMIFNDYEKRESTLITLTKIDDLHEQGRKEFIFDSAEDFCSMLSTYKKYLSKENGTLQAIDWIIKGNNFRGNIDGTKSKGS</sequence>
<evidence type="ECO:0000313" key="1">
    <source>
        <dbReference type="EMBL" id="APC50371.1"/>
    </source>
</evidence>
<protein>
    <submittedName>
        <fullName evidence="1">Uncharacterized protein</fullName>
    </submittedName>
</protein>
<reference evidence="1 2" key="1">
    <citation type="submission" date="2016-11" db="EMBL/GenBank/DDBJ databases">
        <title>Complete genome sequencing of Virgibacillus halodenitrificans PDB-F2.</title>
        <authorList>
            <person name="Sun Z."/>
            <person name="Zhou Y."/>
            <person name="Li H."/>
        </authorList>
    </citation>
    <scope>NUCLEOTIDE SEQUENCE [LARGE SCALE GENOMIC DNA]</scope>
    <source>
        <strain evidence="1 2">PDB-F2</strain>
        <plasmid evidence="1 2">unnamed1</plasmid>
    </source>
</reference>
<accession>A0AAC9J2R1</accession>
<name>A0AAC9J2R1_VIRHA</name>
<geneLocation type="plasmid" evidence="1 2">
    <name>unnamed1</name>
</geneLocation>
<organism evidence="1 2">
    <name type="scientific">Virgibacillus halodenitrificans</name>
    <name type="common">Bacillus halodenitrificans</name>
    <dbReference type="NCBI Taxonomy" id="1482"/>
    <lineage>
        <taxon>Bacteria</taxon>
        <taxon>Bacillati</taxon>
        <taxon>Bacillota</taxon>
        <taxon>Bacilli</taxon>
        <taxon>Bacillales</taxon>
        <taxon>Bacillaceae</taxon>
        <taxon>Virgibacillus</taxon>
    </lineage>
</organism>
<gene>
    <name evidence="1" type="ORF">BME96_18995</name>
</gene>
<dbReference type="RefSeq" id="WP_071650091.1">
    <property type="nucleotide sequence ID" value="NZ_CP017963.1"/>
</dbReference>
<evidence type="ECO:0000313" key="2">
    <source>
        <dbReference type="Proteomes" id="UP000182945"/>
    </source>
</evidence>
<dbReference type="AlphaFoldDB" id="A0AAC9J2R1"/>
<dbReference type="KEGG" id="vhl:BME96_18995"/>